<comment type="similarity">
    <text evidence="2">Belongs to the NlpA lipoprotein family.</text>
</comment>
<evidence type="ECO:0000313" key="8">
    <source>
        <dbReference type="EMBL" id="KHA73587.1"/>
    </source>
</evidence>
<feature type="signal peptide" evidence="7">
    <location>
        <begin position="1"/>
        <end position="21"/>
    </location>
</feature>
<dbReference type="PANTHER" id="PTHR30429">
    <property type="entry name" value="D-METHIONINE-BINDING LIPOPROTEIN METQ"/>
    <property type="match status" value="1"/>
</dbReference>
<dbReference type="GO" id="GO:0016020">
    <property type="term" value="C:membrane"/>
    <property type="evidence" value="ECO:0007669"/>
    <property type="project" value="UniProtKB-SubCell"/>
</dbReference>
<keyword evidence="6" id="KW-0449">Lipoprotein</keyword>
<dbReference type="Proteomes" id="UP000030564">
    <property type="component" value="Unassembled WGS sequence"/>
</dbReference>
<sequence>MVKRVALSVALLVAAMGNAYAETLKIAVVPVPHAEILEFLKPELAKEGVTLDVKVFSDYIQPDRQTDEGLLDANYFQSKPYYEAYKKDRPSSDQVPIVAVHIEPFGAYSKKIKSISELKDGATIAIPNDPTNSGRALLLIAKQGLITLKDPDNIMATRLDIVSNPKHLKFQELEAAMLPRVLNQVDMALINANYALEAKLVPHKDALFIESSESPYANYLYVRRDKANAPAVQKLGALLNSPQVKQFILERYHGDVVPAF</sequence>
<dbReference type="Gene3D" id="3.40.190.10">
    <property type="entry name" value="Periplasmic binding protein-like II"/>
    <property type="match status" value="2"/>
</dbReference>
<organism evidence="8 9">
    <name type="scientific">Pseudomonas chlororaphis</name>
    <dbReference type="NCBI Taxonomy" id="587753"/>
    <lineage>
        <taxon>Bacteria</taxon>
        <taxon>Pseudomonadati</taxon>
        <taxon>Pseudomonadota</taxon>
        <taxon>Gammaproteobacteria</taxon>
        <taxon>Pseudomonadales</taxon>
        <taxon>Pseudomonadaceae</taxon>
        <taxon>Pseudomonas</taxon>
    </lineage>
</organism>
<keyword evidence="4" id="KW-0472">Membrane</keyword>
<accession>A0A0A6DFV5</accession>
<keyword evidence="5" id="KW-0564">Palmitate</keyword>
<gene>
    <name evidence="8" type="ORF">NZ35_10260</name>
</gene>
<dbReference type="PIRSF" id="PIRSF002854">
    <property type="entry name" value="MetQ"/>
    <property type="match status" value="1"/>
</dbReference>
<evidence type="ECO:0000256" key="4">
    <source>
        <dbReference type="ARBA" id="ARBA00023136"/>
    </source>
</evidence>
<dbReference type="EMBL" id="JSFK01000005">
    <property type="protein sequence ID" value="KHA73587.1"/>
    <property type="molecule type" value="Genomic_DNA"/>
</dbReference>
<comment type="subcellular location">
    <subcellularLocation>
        <location evidence="1">Membrane</location>
        <topology evidence="1">Lipid-anchor</topology>
    </subcellularLocation>
</comment>
<evidence type="ECO:0000256" key="7">
    <source>
        <dbReference type="SAM" id="SignalP"/>
    </source>
</evidence>
<keyword evidence="3 7" id="KW-0732">Signal</keyword>
<dbReference type="InterPro" id="IPR004872">
    <property type="entry name" value="Lipoprotein_NlpA"/>
</dbReference>
<feature type="chain" id="PRO_5002015363" evidence="7">
    <location>
        <begin position="22"/>
        <end position="260"/>
    </location>
</feature>
<comment type="caution">
    <text evidence="8">The sequence shown here is derived from an EMBL/GenBank/DDBJ whole genome shotgun (WGS) entry which is preliminary data.</text>
</comment>
<dbReference type="Pfam" id="PF03180">
    <property type="entry name" value="Lipoprotein_9"/>
    <property type="match status" value="1"/>
</dbReference>
<dbReference type="AlphaFoldDB" id="A0A0A6DFV5"/>
<dbReference type="SUPFAM" id="SSF53850">
    <property type="entry name" value="Periplasmic binding protein-like II"/>
    <property type="match status" value="1"/>
</dbReference>
<reference evidence="8 9" key="1">
    <citation type="submission" date="2014-10" db="EMBL/GenBank/DDBJ databases">
        <title>Draft genome sequence of Pseudomonas chlororaphis EA105.</title>
        <authorList>
            <person name="McCully L.M."/>
            <person name="Bitzer A.S."/>
            <person name="Spence C."/>
            <person name="Bais H."/>
            <person name="Silby M.W."/>
        </authorList>
    </citation>
    <scope>NUCLEOTIDE SEQUENCE [LARGE SCALE GENOMIC DNA]</scope>
    <source>
        <strain evidence="8 9">EA105</strain>
    </source>
</reference>
<evidence type="ECO:0000313" key="9">
    <source>
        <dbReference type="Proteomes" id="UP000030564"/>
    </source>
</evidence>
<dbReference type="PANTHER" id="PTHR30429:SF0">
    <property type="entry name" value="METHIONINE-BINDING LIPOPROTEIN METQ"/>
    <property type="match status" value="1"/>
</dbReference>
<proteinExistence type="inferred from homology"/>
<evidence type="ECO:0000256" key="6">
    <source>
        <dbReference type="ARBA" id="ARBA00023288"/>
    </source>
</evidence>
<name>A0A0A6DFV5_9PSED</name>
<dbReference type="CDD" id="cd13597">
    <property type="entry name" value="PBP2_lipoprotein_Tp32"/>
    <property type="match status" value="1"/>
</dbReference>
<evidence type="ECO:0000256" key="2">
    <source>
        <dbReference type="ARBA" id="ARBA00008973"/>
    </source>
</evidence>
<evidence type="ECO:0000256" key="5">
    <source>
        <dbReference type="ARBA" id="ARBA00023139"/>
    </source>
</evidence>
<protein>
    <submittedName>
        <fullName evidence="8">Methionine ABC transporter substrate-binding protein</fullName>
    </submittedName>
</protein>
<dbReference type="PATRIC" id="fig|587753.9.peg.5048"/>
<evidence type="ECO:0000256" key="1">
    <source>
        <dbReference type="ARBA" id="ARBA00004635"/>
    </source>
</evidence>
<evidence type="ECO:0000256" key="3">
    <source>
        <dbReference type="ARBA" id="ARBA00022729"/>
    </source>
</evidence>